<dbReference type="EMBL" id="HG994581">
    <property type="protein sequence ID" value="CAF2871541.1"/>
    <property type="molecule type" value="Genomic_DNA"/>
</dbReference>
<accession>A0A7R8H574</accession>
<dbReference type="OrthoDB" id="6379280at2759"/>
<proteinExistence type="predicted"/>
<reference evidence="1" key="1">
    <citation type="submission" date="2021-02" db="EMBL/GenBank/DDBJ databases">
        <authorList>
            <person name="Bekaert M."/>
        </authorList>
    </citation>
    <scope>NUCLEOTIDE SEQUENCE</scope>
    <source>
        <strain evidence="1">IoA-00</strain>
    </source>
</reference>
<evidence type="ECO:0000313" key="1">
    <source>
        <dbReference type="EMBL" id="CAF2871541.1"/>
    </source>
</evidence>
<sequence>MKSLTESYEDPVKMANAYLRKTIAPNQDEETIAEAILKSSQALKVFKTTSLINCNLDNSRGDCKTNRMMGCQTRVSYQILVLYNLIILTLNARLIASELHCWKCASVDKQTCPENAVIVPAGNEFNACVTWRLGNGTVILQNVVKFEQECTQSKIAFWSKFINMYYGGNEKNSASVACCQNSGCNTGIKKREILYPGPPLDEVFSSSSPSQILSRQRHYLPDILRRMDGAPSYRVPYNPYSYSSDPFNNYLQAPSITTHNPIEAALSKVTQSHCQKYFSSTSAEEWLPRNLIPLTVDRASGAKVGVFYTKFNSLQNNNDHFIVRIIDESKSNETMYTFKLYNVGSISLFVSEYKKGPIRNDEISLGKIGDTLVKPLIMWNDTYSKGPKKPYFLGITTPKSSSASFGASCEANNLHFSDTCITDEDCSEYPKTICRKDPIDPEFDQGGRDIPYDEWEKRNSILKTCFCKKGHIRIRGSKGCYDPVRSVITLKEACFSDHHCESLPNTASDRVPKRVTDFVYDDDEEAYIASVQIKFKVDPFSPNSKNVKGYSDVAVIKILNKYKSGDKMLSVSFDRSDAVEDMKTLKLMEKEFVGFWIMYSFKKGFGGTMSIGLNGVPINIENSLVSWTDTSDSVLEKPVYIGFTTENEGSTVDFGATCMIKKESNCPPHHHEGIFVKEEGTIHDWQLNSGSYSDPLMHQQYLEKLSKILPQYYEDDKTLQDQSLFRDIEPLNGGGLS</sequence>
<name>A0A7R8H574_LEPSM</name>
<dbReference type="Proteomes" id="UP000675881">
    <property type="component" value="Chromosome 2"/>
</dbReference>
<protein>
    <submittedName>
        <fullName evidence="1">(salmon louse) hypothetical protein</fullName>
    </submittedName>
</protein>
<keyword evidence="2" id="KW-1185">Reference proteome</keyword>
<dbReference type="AlphaFoldDB" id="A0A7R8H574"/>
<organism evidence="1 2">
    <name type="scientific">Lepeophtheirus salmonis</name>
    <name type="common">Salmon louse</name>
    <name type="synonym">Caligus salmonis</name>
    <dbReference type="NCBI Taxonomy" id="72036"/>
    <lineage>
        <taxon>Eukaryota</taxon>
        <taxon>Metazoa</taxon>
        <taxon>Ecdysozoa</taxon>
        <taxon>Arthropoda</taxon>
        <taxon>Crustacea</taxon>
        <taxon>Multicrustacea</taxon>
        <taxon>Hexanauplia</taxon>
        <taxon>Copepoda</taxon>
        <taxon>Siphonostomatoida</taxon>
        <taxon>Caligidae</taxon>
        <taxon>Lepeophtheirus</taxon>
    </lineage>
</organism>
<gene>
    <name evidence="1" type="ORF">LSAA_6706</name>
</gene>
<evidence type="ECO:0000313" key="2">
    <source>
        <dbReference type="Proteomes" id="UP000675881"/>
    </source>
</evidence>